<dbReference type="EMBL" id="SUNJ01015845">
    <property type="protein sequence ID" value="TPP39716.1"/>
    <property type="molecule type" value="Genomic_DNA"/>
</dbReference>
<reference evidence="13 14" key="1">
    <citation type="submission" date="2019-04" db="EMBL/GenBank/DDBJ databases">
        <title>Annotation for the trematode Fasciola gigantica.</title>
        <authorList>
            <person name="Choi Y.-J."/>
        </authorList>
    </citation>
    <scope>NUCLEOTIDE SEQUENCE [LARGE SCALE GENOMIC DNA]</scope>
    <source>
        <strain evidence="13">Uganda_cow_1</strain>
    </source>
</reference>
<comment type="pathway">
    <text evidence="4">Purine metabolism; AMP biosynthesis via salvage pathway; AMP from adenine: step 1/1.</text>
</comment>
<comment type="caution">
    <text evidence="13">The sequence shown here is derived from an EMBL/GenBank/DDBJ whole genome shotgun (WGS) entry which is preliminary data.</text>
</comment>
<evidence type="ECO:0000313" key="14">
    <source>
        <dbReference type="Proteomes" id="UP000316759"/>
    </source>
</evidence>
<evidence type="ECO:0000256" key="6">
    <source>
        <dbReference type="ARBA" id="ARBA00011893"/>
    </source>
</evidence>
<dbReference type="CDD" id="cd06223">
    <property type="entry name" value="PRTases_typeI"/>
    <property type="match status" value="1"/>
</dbReference>
<proteinExistence type="inferred from homology"/>
<evidence type="ECO:0000256" key="5">
    <source>
        <dbReference type="ARBA" id="ARBA00008391"/>
    </source>
</evidence>
<dbReference type="UniPathway" id="UPA00588">
    <property type="reaction ID" value="UER00646"/>
</dbReference>
<evidence type="ECO:0000256" key="8">
    <source>
        <dbReference type="ARBA" id="ARBA00022490"/>
    </source>
</evidence>
<dbReference type="NCBIfam" id="NF002634">
    <property type="entry name" value="PRK02304.1-3"/>
    <property type="match status" value="1"/>
</dbReference>
<keyword evidence="8" id="KW-0963">Cytoplasm</keyword>
<evidence type="ECO:0000256" key="4">
    <source>
        <dbReference type="ARBA" id="ARBA00004659"/>
    </source>
</evidence>
<keyword evidence="10 13" id="KW-0808">Transferase</keyword>
<dbReference type="Proteomes" id="UP000316759">
    <property type="component" value="Unassembled WGS sequence"/>
</dbReference>
<dbReference type="NCBIfam" id="NF002636">
    <property type="entry name" value="PRK02304.1-5"/>
    <property type="match status" value="1"/>
</dbReference>
<comment type="subcellular location">
    <subcellularLocation>
        <location evidence="3">Cytoplasm</location>
    </subcellularLocation>
</comment>
<dbReference type="STRING" id="46835.A0A504WSY6"/>
<dbReference type="GO" id="GO:0044209">
    <property type="term" value="P:AMP salvage"/>
    <property type="evidence" value="ECO:0007669"/>
    <property type="project" value="UniProtKB-UniPathway"/>
</dbReference>
<comment type="similarity">
    <text evidence="5">Belongs to the purine/pyrimidine phosphoribosyltransferase family.</text>
</comment>
<sequence>MSKTVPSINARLQGISDAIGTFPDFPKKGINFRDIFGALRNPSITRDLLDELKLMIRQNVLSVHPKIDAVIGIDARGFLFGLTLSCELNCGFVPVRKSGKLPGPCYSVSYALEYGEAEVEIQKDALKPGDKVILVDDLLATGGSLNAASELVRKSGAIPVAAVVVMELDKLNGREKLESSSVAVHSLLLC</sequence>
<keyword evidence="11" id="KW-0660">Purine salvage</keyword>
<accession>A0A504WSY6</accession>
<dbReference type="Gene3D" id="3.40.50.2020">
    <property type="match status" value="1"/>
</dbReference>
<comment type="function">
    <text evidence="2">Catalyzes a salvage reaction resulting in the formation of AMP, that is energically less costly than de novo synthesis.</text>
</comment>
<dbReference type="EC" id="2.4.2.7" evidence="6"/>
<dbReference type="FunFam" id="3.40.50.2020:FF:000021">
    <property type="entry name" value="Adenine phosphoribosyltransferase"/>
    <property type="match status" value="1"/>
</dbReference>
<dbReference type="Pfam" id="PF00156">
    <property type="entry name" value="Pribosyltran"/>
    <property type="match status" value="1"/>
</dbReference>
<dbReference type="NCBIfam" id="TIGR01090">
    <property type="entry name" value="apt"/>
    <property type="match status" value="1"/>
</dbReference>
<evidence type="ECO:0000256" key="11">
    <source>
        <dbReference type="ARBA" id="ARBA00022726"/>
    </source>
</evidence>
<name>A0A504WSY6_FASGI</name>
<dbReference type="PANTHER" id="PTHR32315:SF3">
    <property type="entry name" value="ADENINE PHOSPHORIBOSYLTRANSFERASE"/>
    <property type="match status" value="1"/>
</dbReference>
<evidence type="ECO:0000256" key="9">
    <source>
        <dbReference type="ARBA" id="ARBA00022676"/>
    </source>
</evidence>
<evidence type="ECO:0000256" key="3">
    <source>
        <dbReference type="ARBA" id="ARBA00004496"/>
    </source>
</evidence>
<dbReference type="InterPro" id="IPR029057">
    <property type="entry name" value="PRTase-like"/>
</dbReference>
<dbReference type="HAMAP" id="MF_00004">
    <property type="entry name" value="Aden_phosphoribosyltr"/>
    <property type="match status" value="1"/>
</dbReference>
<evidence type="ECO:0000256" key="10">
    <source>
        <dbReference type="ARBA" id="ARBA00022679"/>
    </source>
</evidence>
<dbReference type="OrthoDB" id="363185at2759"/>
<dbReference type="GO" id="GO:0002055">
    <property type="term" value="F:adenine binding"/>
    <property type="evidence" value="ECO:0007669"/>
    <property type="project" value="TreeGrafter"/>
</dbReference>
<dbReference type="InterPro" id="IPR050054">
    <property type="entry name" value="UPRTase/APRTase"/>
</dbReference>
<organism evidence="13 14">
    <name type="scientific">Fasciola gigantica</name>
    <name type="common">Giant liver fluke</name>
    <dbReference type="NCBI Taxonomy" id="46835"/>
    <lineage>
        <taxon>Eukaryota</taxon>
        <taxon>Metazoa</taxon>
        <taxon>Spiralia</taxon>
        <taxon>Lophotrochozoa</taxon>
        <taxon>Platyhelminthes</taxon>
        <taxon>Trematoda</taxon>
        <taxon>Digenea</taxon>
        <taxon>Plagiorchiida</taxon>
        <taxon>Echinostomata</taxon>
        <taxon>Echinostomatoidea</taxon>
        <taxon>Fasciolidae</taxon>
        <taxon>Fasciola</taxon>
    </lineage>
</organism>
<evidence type="ECO:0000256" key="2">
    <source>
        <dbReference type="ARBA" id="ARBA00003968"/>
    </source>
</evidence>
<gene>
    <name evidence="13" type="ORF">FGIG_11288</name>
</gene>
<evidence type="ECO:0000313" key="13">
    <source>
        <dbReference type="EMBL" id="TPP39716.1"/>
    </source>
</evidence>
<dbReference type="InterPro" id="IPR000836">
    <property type="entry name" value="PRTase_dom"/>
</dbReference>
<dbReference type="PANTHER" id="PTHR32315">
    <property type="entry name" value="ADENINE PHOSPHORIBOSYLTRANSFERASE"/>
    <property type="match status" value="1"/>
</dbReference>
<dbReference type="SUPFAM" id="SSF53271">
    <property type="entry name" value="PRTase-like"/>
    <property type="match status" value="1"/>
</dbReference>
<feature type="domain" description="Phosphoribosyltransferase" evidence="12">
    <location>
        <begin position="52"/>
        <end position="179"/>
    </location>
</feature>
<keyword evidence="14" id="KW-1185">Reference proteome</keyword>
<evidence type="ECO:0000259" key="12">
    <source>
        <dbReference type="Pfam" id="PF00156"/>
    </source>
</evidence>
<keyword evidence="9" id="KW-0328">Glycosyltransferase</keyword>
<evidence type="ECO:0000256" key="7">
    <source>
        <dbReference type="ARBA" id="ARBA00017366"/>
    </source>
</evidence>
<dbReference type="GO" id="GO:0006168">
    <property type="term" value="P:adenine salvage"/>
    <property type="evidence" value="ECO:0007669"/>
    <property type="project" value="InterPro"/>
</dbReference>
<dbReference type="AlphaFoldDB" id="A0A504WSY6"/>
<comment type="catalytic activity">
    <reaction evidence="1">
        <text>AMP + diphosphate = 5-phospho-alpha-D-ribose 1-diphosphate + adenine</text>
        <dbReference type="Rhea" id="RHEA:16609"/>
        <dbReference type="ChEBI" id="CHEBI:16708"/>
        <dbReference type="ChEBI" id="CHEBI:33019"/>
        <dbReference type="ChEBI" id="CHEBI:58017"/>
        <dbReference type="ChEBI" id="CHEBI:456215"/>
        <dbReference type="EC" id="2.4.2.7"/>
    </reaction>
</comment>
<evidence type="ECO:0000256" key="1">
    <source>
        <dbReference type="ARBA" id="ARBA00000868"/>
    </source>
</evidence>
<dbReference type="GO" id="GO:0005737">
    <property type="term" value="C:cytoplasm"/>
    <property type="evidence" value="ECO:0007669"/>
    <property type="project" value="UniProtKB-SubCell"/>
</dbReference>
<dbReference type="GO" id="GO:0016208">
    <property type="term" value="F:AMP binding"/>
    <property type="evidence" value="ECO:0007669"/>
    <property type="project" value="TreeGrafter"/>
</dbReference>
<dbReference type="InterPro" id="IPR005764">
    <property type="entry name" value="Ade_phspho_trans"/>
</dbReference>
<dbReference type="GO" id="GO:0006166">
    <property type="term" value="P:purine ribonucleoside salvage"/>
    <property type="evidence" value="ECO:0007669"/>
    <property type="project" value="UniProtKB-KW"/>
</dbReference>
<dbReference type="GO" id="GO:0003999">
    <property type="term" value="F:adenine phosphoribosyltransferase activity"/>
    <property type="evidence" value="ECO:0007669"/>
    <property type="project" value="UniProtKB-EC"/>
</dbReference>
<protein>
    <recommendedName>
        <fullName evidence="7">Adenine phosphoribosyltransferase</fullName>
        <ecNumber evidence="6">2.4.2.7</ecNumber>
    </recommendedName>
</protein>